<sequence>MFGVFDAFFLMVCVDLKIQFKLLNKTLQSIKIGVDVDENHEEFCWNKLKECFEHHRFLLRCVLRIALFQAEKLVFEIYSIDWYNSNALRIRKFVLFWLIKAQIPLLMTGRIL</sequence>
<accession>A0A482VNT9</accession>
<feature type="non-terminal residue" evidence="10">
    <location>
        <position position="112"/>
    </location>
</feature>
<gene>
    <name evidence="10" type="ORF">BDFB_010713</name>
</gene>
<keyword evidence="11" id="KW-1185">Reference proteome</keyword>
<dbReference type="PANTHER" id="PTHR21137:SF35">
    <property type="entry name" value="ODORANT RECEPTOR 19A-RELATED"/>
    <property type="match status" value="1"/>
</dbReference>
<evidence type="ECO:0000256" key="1">
    <source>
        <dbReference type="ARBA" id="ARBA00004651"/>
    </source>
</evidence>
<dbReference type="Proteomes" id="UP000292052">
    <property type="component" value="Unassembled WGS sequence"/>
</dbReference>
<evidence type="ECO:0000256" key="4">
    <source>
        <dbReference type="ARBA" id="ARBA00022692"/>
    </source>
</evidence>
<dbReference type="PANTHER" id="PTHR21137">
    <property type="entry name" value="ODORANT RECEPTOR"/>
    <property type="match status" value="1"/>
</dbReference>
<evidence type="ECO:0000256" key="5">
    <source>
        <dbReference type="ARBA" id="ARBA00022725"/>
    </source>
</evidence>
<keyword evidence="5" id="KW-0552">Olfaction</keyword>
<keyword evidence="9" id="KW-0807">Transducer</keyword>
<keyword evidence="4" id="KW-0812">Transmembrane</keyword>
<evidence type="ECO:0000256" key="9">
    <source>
        <dbReference type="ARBA" id="ARBA00023224"/>
    </source>
</evidence>
<evidence type="ECO:0000256" key="8">
    <source>
        <dbReference type="ARBA" id="ARBA00023170"/>
    </source>
</evidence>
<evidence type="ECO:0000256" key="7">
    <source>
        <dbReference type="ARBA" id="ARBA00023136"/>
    </source>
</evidence>
<dbReference type="EMBL" id="QDEB01083673">
    <property type="protein sequence ID" value="RZC34027.1"/>
    <property type="molecule type" value="Genomic_DNA"/>
</dbReference>
<dbReference type="STRING" id="1661398.A0A482VNT9"/>
<dbReference type="GO" id="GO:0005549">
    <property type="term" value="F:odorant binding"/>
    <property type="evidence" value="ECO:0007669"/>
    <property type="project" value="InterPro"/>
</dbReference>
<dbReference type="OrthoDB" id="8196465at2759"/>
<keyword evidence="8" id="KW-0675">Receptor</keyword>
<keyword evidence="7" id="KW-0472">Membrane</keyword>
<keyword evidence="2" id="KW-1003">Cell membrane</keyword>
<comment type="caution">
    <text evidence="10">The sequence shown here is derived from an EMBL/GenBank/DDBJ whole genome shotgun (WGS) entry which is preliminary data.</text>
</comment>
<reference evidence="10 11" key="1">
    <citation type="submission" date="2017-03" db="EMBL/GenBank/DDBJ databases">
        <title>Genome of the blue death feigning beetle - Asbolus verrucosus.</title>
        <authorList>
            <person name="Rider S.D."/>
        </authorList>
    </citation>
    <scope>NUCLEOTIDE SEQUENCE [LARGE SCALE GENOMIC DNA]</scope>
    <source>
        <strain evidence="10">Butters</strain>
        <tissue evidence="10">Head and leg muscle</tissue>
    </source>
</reference>
<proteinExistence type="predicted"/>
<keyword evidence="3" id="KW-0716">Sensory transduction</keyword>
<dbReference type="InterPro" id="IPR004117">
    <property type="entry name" value="7tm6_olfct_rcpt"/>
</dbReference>
<organism evidence="10 11">
    <name type="scientific">Asbolus verrucosus</name>
    <name type="common">Desert ironclad beetle</name>
    <dbReference type="NCBI Taxonomy" id="1661398"/>
    <lineage>
        <taxon>Eukaryota</taxon>
        <taxon>Metazoa</taxon>
        <taxon>Ecdysozoa</taxon>
        <taxon>Arthropoda</taxon>
        <taxon>Hexapoda</taxon>
        <taxon>Insecta</taxon>
        <taxon>Pterygota</taxon>
        <taxon>Neoptera</taxon>
        <taxon>Endopterygota</taxon>
        <taxon>Coleoptera</taxon>
        <taxon>Polyphaga</taxon>
        <taxon>Cucujiformia</taxon>
        <taxon>Tenebrionidae</taxon>
        <taxon>Pimeliinae</taxon>
        <taxon>Asbolus</taxon>
    </lineage>
</organism>
<name>A0A482VNT9_ASBVE</name>
<dbReference type="AlphaFoldDB" id="A0A482VNT9"/>
<evidence type="ECO:0000313" key="10">
    <source>
        <dbReference type="EMBL" id="RZC34027.1"/>
    </source>
</evidence>
<dbReference type="GO" id="GO:0005886">
    <property type="term" value="C:plasma membrane"/>
    <property type="evidence" value="ECO:0007669"/>
    <property type="project" value="UniProtKB-SubCell"/>
</dbReference>
<keyword evidence="6" id="KW-1133">Transmembrane helix</keyword>
<comment type="subcellular location">
    <subcellularLocation>
        <location evidence="1">Cell membrane</location>
        <topology evidence="1">Multi-pass membrane protein</topology>
    </subcellularLocation>
</comment>
<dbReference type="Pfam" id="PF02949">
    <property type="entry name" value="7tm_6"/>
    <property type="match status" value="1"/>
</dbReference>
<evidence type="ECO:0000313" key="11">
    <source>
        <dbReference type="Proteomes" id="UP000292052"/>
    </source>
</evidence>
<dbReference type="GO" id="GO:0007165">
    <property type="term" value="P:signal transduction"/>
    <property type="evidence" value="ECO:0007669"/>
    <property type="project" value="UniProtKB-KW"/>
</dbReference>
<evidence type="ECO:0000256" key="3">
    <source>
        <dbReference type="ARBA" id="ARBA00022606"/>
    </source>
</evidence>
<evidence type="ECO:0000256" key="2">
    <source>
        <dbReference type="ARBA" id="ARBA00022475"/>
    </source>
</evidence>
<dbReference type="GO" id="GO:0004984">
    <property type="term" value="F:olfactory receptor activity"/>
    <property type="evidence" value="ECO:0007669"/>
    <property type="project" value="InterPro"/>
</dbReference>
<evidence type="ECO:0000256" key="6">
    <source>
        <dbReference type="ARBA" id="ARBA00022989"/>
    </source>
</evidence>
<protein>
    <submittedName>
        <fullName evidence="10">Uncharacterized protein</fullName>
    </submittedName>
</protein>